<dbReference type="HAMAP" id="MF_00861">
    <property type="entry name" value="EutB"/>
    <property type="match status" value="1"/>
</dbReference>
<comment type="similarity">
    <text evidence="1">Belongs to the EutB family.</text>
</comment>
<dbReference type="Pfam" id="PF06751">
    <property type="entry name" value="EutB"/>
    <property type="match status" value="1"/>
</dbReference>
<dbReference type="InterPro" id="IPR013785">
    <property type="entry name" value="Aldolase_TIM"/>
</dbReference>
<feature type="binding site" evidence="1">
    <location>
        <begin position="160"/>
        <end position="162"/>
    </location>
    <ligand>
        <name>substrate</name>
    </ligand>
</feature>
<dbReference type="NCBIfam" id="NF011649">
    <property type="entry name" value="PRK15067.1"/>
    <property type="match status" value="1"/>
</dbReference>
<name>A0A225EC18_9BACT</name>
<dbReference type="GO" id="GO:0008851">
    <property type="term" value="F:ethanolamine ammonia-lyase activity"/>
    <property type="evidence" value="ECO:0007669"/>
    <property type="project" value="UniProtKB-UniRule"/>
</dbReference>
<keyword evidence="1" id="KW-1283">Bacterial microcompartment</keyword>
<keyword evidence="1 2" id="KW-0456">Lyase</keyword>
<feature type="binding site" evidence="1">
    <location>
        <position position="193"/>
    </location>
    <ligand>
        <name>substrate</name>
    </ligand>
</feature>
<comment type="cofactor">
    <cofactor evidence="1">
        <name>adenosylcob(III)alamin</name>
        <dbReference type="ChEBI" id="CHEBI:18408"/>
    </cofactor>
    <text evidence="1">Binds between the large and small subunits.</text>
</comment>
<dbReference type="Proteomes" id="UP000214646">
    <property type="component" value="Unassembled WGS sequence"/>
</dbReference>
<dbReference type="OrthoDB" id="9770909at2"/>
<feature type="binding site" evidence="1">
    <location>
        <position position="292"/>
    </location>
    <ligand>
        <name>substrate</name>
    </ligand>
</feature>
<reference evidence="3" key="1">
    <citation type="submission" date="2017-06" db="EMBL/GenBank/DDBJ databases">
        <title>Genome analysis of Fimbriiglobus ruber SP5, the first member of the order Planctomycetales with confirmed chitinolytic capability.</title>
        <authorList>
            <person name="Ravin N.V."/>
            <person name="Rakitin A.L."/>
            <person name="Ivanova A.A."/>
            <person name="Beletsky A.V."/>
            <person name="Kulichevskaya I.S."/>
            <person name="Mardanov A.V."/>
            <person name="Dedysh S.N."/>
        </authorList>
    </citation>
    <scope>NUCLEOTIDE SEQUENCE [LARGE SCALE GENOMIC DNA]</scope>
    <source>
        <strain evidence="3">SP5</strain>
    </source>
</reference>
<comment type="pathway">
    <text evidence="1">Amine and polyamine degradation; ethanolamine degradation.</text>
</comment>
<dbReference type="RefSeq" id="WP_088252049.1">
    <property type="nucleotide sequence ID" value="NZ_NIDE01000001.1"/>
</dbReference>
<feature type="binding site" evidence="1">
    <location>
        <position position="246"/>
    </location>
    <ligand>
        <name>adenosylcob(III)alamin</name>
        <dbReference type="ChEBI" id="CHEBI:18408"/>
    </ligand>
</feature>
<dbReference type="GO" id="GO:0005829">
    <property type="term" value="C:cytosol"/>
    <property type="evidence" value="ECO:0007669"/>
    <property type="project" value="TreeGrafter"/>
</dbReference>
<dbReference type="GO" id="GO:0006520">
    <property type="term" value="P:amino acid metabolic process"/>
    <property type="evidence" value="ECO:0007669"/>
    <property type="project" value="InterPro"/>
</dbReference>
<keyword evidence="3" id="KW-1185">Reference proteome</keyword>
<dbReference type="GO" id="GO:0031419">
    <property type="term" value="F:cobalamin binding"/>
    <property type="evidence" value="ECO:0007669"/>
    <property type="project" value="UniProtKB-UniRule"/>
</dbReference>
<dbReference type="GO" id="GO:0031471">
    <property type="term" value="C:ethanolamine degradation polyhedral organelle"/>
    <property type="evidence" value="ECO:0007669"/>
    <property type="project" value="UniProtKB-UniRule"/>
</dbReference>
<protein>
    <recommendedName>
        <fullName evidence="1">Ethanolamine ammonia-lyase large subunit</fullName>
        <shortName evidence="1">EAL large subunit</shortName>
        <ecNumber evidence="1">4.3.1.7</ecNumber>
    </recommendedName>
</protein>
<dbReference type="EC" id="4.3.1.7" evidence="1"/>
<keyword evidence="1" id="KW-0846">Cobalamin</keyword>
<feature type="binding site" evidence="1">
    <location>
        <position position="194"/>
    </location>
    <ligand>
        <name>adenosylcob(III)alamin</name>
        <dbReference type="ChEBI" id="CHEBI:18408"/>
    </ligand>
</feature>
<dbReference type="InterPro" id="IPR044941">
    <property type="entry name" value="EutB_N_sf"/>
</dbReference>
<evidence type="ECO:0000256" key="1">
    <source>
        <dbReference type="HAMAP-Rule" id="MF_00861"/>
    </source>
</evidence>
<dbReference type="EMBL" id="NIDE01000001">
    <property type="protein sequence ID" value="OWK46879.1"/>
    <property type="molecule type" value="Genomic_DNA"/>
</dbReference>
<sequence length="465" mass="49839">MPYAHTVRGERFVFSDLRDLLAKANEVKSGDQLAGVAARSERERAAARHALADVPLGEIVDNPVIDPDADDVSRLILDSHDTAAFAPFRSMTVGEFREFLLRETTDGSVLNRLRWAITPEVAAAVAKLMGNKDLVYVAAKIRNVTRCRNTLGDRGVFGVRVQPNHPTDDVTGILVGAVDGLLFGCGDAVIGINPAADSVDTVAAILQGIDRLITATGAPTQGCCLAHITTQLAALDRDAPVDLLFQSVAGTQAANASFGVSLGLLREGRERVLESHRKRDVPWVGNQVMYLETGQGSALSADAHHGVDQLTLEARAYAVARAVDPFLVNSVVGFIGPEYLYDERQIIRAGLEDHFMGKLLGLPMGVDVCYTNHAEADQNSADNLLLLLAAAGCNYVMGVPCSDDVMLNYQSTSYHDAATVRELFGLSPAPEFARWLGERGIFRSGRLAPGSRPALLAGLDRVLTG</sequence>
<dbReference type="AlphaFoldDB" id="A0A225EC18"/>
<feature type="binding site" evidence="1">
    <location>
        <position position="406"/>
    </location>
    <ligand>
        <name>adenosylcob(III)alamin</name>
        <dbReference type="ChEBI" id="CHEBI:18408"/>
    </ligand>
</feature>
<comment type="subcellular location">
    <subcellularLocation>
        <location evidence="1">Bacterial microcompartment</location>
    </subcellularLocation>
</comment>
<dbReference type="Gene3D" id="2.30.170.30">
    <property type="entry name" value="ethanolamine ammonia-lyase heavy chain domain like"/>
    <property type="match status" value="1"/>
</dbReference>
<comment type="subunit">
    <text evidence="1">The basic unit is a heterodimer which dimerizes to form tetramers. The heterotetramers trimerize; 6 large subunits form a core ring with 6 small subunits projecting outwards.</text>
</comment>
<dbReference type="PANTHER" id="PTHR39329:SF1">
    <property type="entry name" value="ETHANOLAMINE AMMONIA-LYASE LARGE SUBUNIT"/>
    <property type="match status" value="1"/>
</dbReference>
<comment type="caution">
    <text evidence="2">The sequence shown here is derived from an EMBL/GenBank/DDBJ whole genome shotgun (WGS) entry which is preliminary data.</text>
</comment>
<evidence type="ECO:0000313" key="3">
    <source>
        <dbReference type="Proteomes" id="UP000214646"/>
    </source>
</evidence>
<proteinExistence type="inferred from homology"/>
<dbReference type="UniPathway" id="UPA00560"/>
<comment type="function">
    <text evidence="1">Catalyzes the deamination of various vicinal amino-alcohols to oxo compounds. Allows this organism to utilize ethanolamine as the sole source of nitrogen and carbon in the presence of vitamin B12.</text>
</comment>
<dbReference type="GO" id="GO:0009350">
    <property type="term" value="C:ethanolamine ammonia-lyase complex"/>
    <property type="evidence" value="ECO:0007669"/>
    <property type="project" value="UniProtKB-UniRule"/>
</dbReference>
<feature type="binding site" evidence="1">
    <location>
        <position position="300"/>
    </location>
    <ligand>
        <name>adenosylcob(III)alamin</name>
        <dbReference type="ChEBI" id="CHEBI:18408"/>
    </ligand>
</feature>
<accession>A0A225EC18</accession>
<dbReference type="GO" id="GO:0046336">
    <property type="term" value="P:ethanolamine catabolic process"/>
    <property type="evidence" value="ECO:0007669"/>
    <property type="project" value="UniProtKB-UniRule"/>
</dbReference>
<comment type="catalytic activity">
    <reaction evidence="1">
        <text>ethanolamine = acetaldehyde + NH4(+)</text>
        <dbReference type="Rhea" id="RHEA:15313"/>
        <dbReference type="ChEBI" id="CHEBI:15343"/>
        <dbReference type="ChEBI" id="CHEBI:28938"/>
        <dbReference type="ChEBI" id="CHEBI:57603"/>
        <dbReference type="EC" id="4.3.1.7"/>
    </reaction>
</comment>
<feature type="binding site" evidence="1">
    <location>
        <position position="367"/>
    </location>
    <ligand>
        <name>substrate</name>
    </ligand>
</feature>
<organism evidence="2 3">
    <name type="scientific">Fimbriiglobus ruber</name>
    <dbReference type="NCBI Taxonomy" id="1908690"/>
    <lineage>
        <taxon>Bacteria</taxon>
        <taxon>Pseudomonadati</taxon>
        <taxon>Planctomycetota</taxon>
        <taxon>Planctomycetia</taxon>
        <taxon>Gemmatales</taxon>
        <taxon>Gemmataceae</taxon>
        <taxon>Fimbriiglobus</taxon>
    </lineage>
</organism>
<dbReference type="PANTHER" id="PTHR39329">
    <property type="entry name" value="ETHANOLAMINE AMMONIA-LYASE HEAVY CHAIN"/>
    <property type="match status" value="1"/>
</dbReference>
<gene>
    <name evidence="1" type="primary">eutB</name>
    <name evidence="2" type="ORF">FRUB_00578</name>
</gene>
<keyword evidence="1" id="KW-0170">Cobalt</keyword>
<dbReference type="Gene3D" id="3.20.20.70">
    <property type="entry name" value="Aldolase class I"/>
    <property type="match status" value="1"/>
</dbReference>
<dbReference type="InterPro" id="IPR044939">
    <property type="entry name" value="EutB_dom_2_sf"/>
</dbReference>
<dbReference type="InterPro" id="IPR010628">
    <property type="entry name" value="EutB"/>
</dbReference>
<evidence type="ECO:0000313" key="2">
    <source>
        <dbReference type="EMBL" id="OWK46879.1"/>
    </source>
</evidence>
<dbReference type="Gene3D" id="1.10.220.70">
    <property type="entry name" value="lyase"/>
    <property type="match status" value="1"/>
</dbReference>